<keyword evidence="1" id="KW-0472">Membrane</keyword>
<dbReference type="InterPro" id="IPR025962">
    <property type="entry name" value="SdpI/YhfL"/>
</dbReference>
<dbReference type="RefSeq" id="WP_094367058.1">
    <property type="nucleotide sequence ID" value="NZ_NOJY02000011.1"/>
</dbReference>
<protein>
    <recommendedName>
        <fullName evidence="4">SdpI family protein</fullName>
    </recommendedName>
</protein>
<dbReference type="Pfam" id="PF13630">
    <property type="entry name" value="SdpI"/>
    <property type="match status" value="1"/>
</dbReference>
<dbReference type="EMBL" id="NOJY02000011">
    <property type="protein sequence ID" value="RDY27744.1"/>
    <property type="molecule type" value="Genomic_DNA"/>
</dbReference>
<dbReference type="OrthoDB" id="3173919at2"/>
<proteinExistence type="predicted"/>
<evidence type="ECO:0000313" key="2">
    <source>
        <dbReference type="EMBL" id="RDY27744.1"/>
    </source>
</evidence>
<dbReference type="AlphaFoldDB" id="A0A255IJS3"/>
<reference evidence="2 3" key="1">
    <citation type="journal article" date="2017" name="Genome Announc.">
        <title>Draft Genome Sequence of Romboutsia weinsteinii sp. nov. Strain CCRI-19649(T) Isolated from Surface Water.</title>
        <authorList>
            <person name="Maheux A.F."/>
            <person name="Boudreau D.K."/>
            <person name="Berube E."/>
            <person name="Boissinot M."/>
            <person name="Cantin P."/>
            <person name="Raymond F."/>
            <person name="Corbeil J."/>
            <person name="Omar R.F."/>
            <person name="Bergeron M.G."/>
        </authorList>
    </citation>
    <scope>NUCLEOTIDE SEQUENCE [LARGE SCALE GENOMIC DNA]</scope>
    <source>
        <strain evidence="2 3">CCRI-19649</strain>
    </source>
</reference>
<dbReference type="Proteomes" id="UP000215694">
    <property type="component" value="Unassembled WGS sequence"/>
</dbReference>
<sequence>MVLITGMIMYFVGLICKYLHDDYKQYPNIHVGYKTRLGMKDKETWEEANTYFYKACIISLIFAIIFIGLTKLMNLKLSSVVYFTTQILIFLGPIVSTEIHLYKFNKYRDVNN</sequence>
<comment type="caution">
    <text evidence="2">The sequence shown here is derived from an EMBL/GenBank/DDBJ whole genome shotgun (WGS) entry which is preliminary data.</text>
</comment>
<evidence type="ECO:0000256" key="1">
    <source>
        <dbReference type="SAM" id="Phobius"/>
    </source>
</evidence>
<keyword evidence="3" id="KW-1185">Reference proteome</keyword>
<gene>
    <name evidence="2" type="ORF">CHL78_008470</name>
</gene>
<feature type="transmembrane region" description="Helical" evidence="1">
    <location>
        <begin position="81"/>
        <end position="102"/>
    </location>
</feature>
<keyword evidence="1" id="KW-1133">Transmembrane helix</keyword>
<keyword evidence="1" id="KW-0812">Transmembrane</keyword>
<organism evidence="2 3">
    <name type="scientific">Romboutsia weinsteinii</name>
    <dbReference type="NCBI Taxonomy" id="2020949"/>
    <lineage>
        <taxon>Bacteria</taxon>
        <taxon>Bacillati</taxon>
        <taxon>Bacillota</taxon>
        <taxon>Clostridia</taxon>
        <taxon>Peptostreptococcales</taxon>
        <taxon>Peptostreptococcaceae</taxon>
        <taxon>Romboutsia</taxon>
    </lineage>
</organism>
<evidence type="ECO:0000313" key="3">
    <source>
        <dbReference type="Proteomes" id="UP000215694"/>
    </source>
</evidence>
<name>A0A255IJS3_9FIRM</name>
<feature type="transmembrane region" description="Helical" evidence="1">
    <location>
        <begin position="51"/>
        <end position="69"/>
    </location>
</feature>
<accession>A0A255IJS3</accession>
<evidence type="ECO:0008006" key="4">
    <source>
        <dbReference type="Google" id="ProtNLM"/>
    </source>
</evidence>